<dbReference type="EMBL" id="MFLD01000037">
    <property type="protein sequence ID" value="OGG58705.1"/>
    <property type="molecule type" value="Genomic_DNA"/>
</dbReference>
<evidence type="ECO:0000256" key="1">
    <source>
        <dbReference type="ARBA" id="ARBA00005790"/>
    </source>
</evidence>
<evidence type="ECO:0000313" key="6">
    <source>
        <dbReference type="Proteomes" id="UP000178042"/>
    </source>
</evidence>
<dbReference type="PANTHER" id="PTHR23117:SF13">
    <property type="entry name" value="GUANYLATE KINASE"/>
    <property type="match status" value="1"/>
</dbReference>
<evidence type="ECO:0000256" key="3">
    <source>
        <dbReference type="ARBA" id="ARBA00022777"/>
    </source>
</evidence>
<sequence length="305" mass="34300">MNNGAPIIHRSLKRERDRFLPGTVVSFTTLTHPPVRFGHRPRTIGLIELNNGQRVLAPILSENKPFIGQQVRPRMRLSHATADGLRVYEVAYEALAGKAVQLQKFPGYILALTGPSGVGKSTISRTLARVFSEYAENVPILTTRDPKKSDDGEYVYTTPKEFELLRRAGVIVSSTNIPSSTEKRQYGYRSTDIEAIWNKGKLPIVVTEIRLLKGLAHHYGRQSILSFGLLPPGKSKRAKLSALLHRLRTRGRETEAHIRDRMKNAEHDLAFFLERKDLFDHMVVNEDLSSVIASVKEKVPKFSGI</sequence>
<keyword evidence="2" id="KW-0808">Transferase</keyword>
<feature type="domain" description="Guanylate kinase-like" evidence="4">
    <location>
        <begin position="107"/>
        <end position="300"/>
    </location>
</feature>
<dbReference type="InterPro" id="IPR027417">
    <property type="entry name" value="P-loop_NTPase"/>
</dbReference>
<name>A0A1F6DBE2_9BACT</name>
<dbReference type="Gene3D" id="3.30.63.10">
    <property type="entry name" value="Guanylate Kinase phosphate binding domain"/>
    <property type="match status" value="1"/>
</dbReference>
<evidence type="ECO:0000256" key="2">
    <source>
        <dbReference type="ARBA" id="ARBA00022679"/>
    </source>
</evidence>
<protein>
    <recommendedName>
        <fullName evidence="4">Guanylate kinase-like domain-containing protein</fullName>
    </recommendedName>
</protein>
<dbReference type="SMART" id="SM00072">
    <property type="entry name" value="GuKc"/>
    <property type="match status" value="1"/>
</dbReference>
<dbReference type="InterPro" id="IPR002878">
    <property type="entry name" value="ChsH2_C"/>
</dbReference>
<dbReference type="InterPro" id="IPR008144">
    <property type="entry name" value="Guanylate_kin-like_dom"/>
</dbReference>
<dbReference type="Pfam" id="PF01796">
    <property type="entry name" value="OB_ChsH2_C"/>
    <property type="match status" value="1"/>
</dbReference>
<comment type="similarity">
    <text evidence="1">Belongs to the guanylate kinase family.</text>
</comment>
<gene>
    <name evidence="5" type="ORF">A3C86_03980</name>
</gene>
<dbReference type="Gene3D" id="3.40.50.300">
    <property type="entry name" value="P-loop containing nucleotide triphosphate hydrolases"/>
    <property type="match status" value="1"/>
</dbReference>
<evidence type="ECO:0000313" key="5">
    <source>
        <dbReference type="EMBL" id="OGG58705.1"/>
    </source>
</evidence>
<dbReference type="GO" id="GO:0004385">
    <property type="term" value="F:GMP kinase activity"/>
    <property type="evidence" value="ECO:0007669"/>
    <property type="project" value="TreeGrafter"/>
</dbReference>
<dbReference type="InterPro" id="IPR008145">
    <property type="entry name" value="GK/Ca_channel_bsu"/>
</dbReference>
<dbReference type="PROSITE" id="PS50052">
    <property type="entry name" value="GUANYLATE_KINASE_2"/>
    <property type="match status" value="1"/>
</dbReference>
<proteinExistence type="inferred from homology"/>
<dbReference type="InterPro" id="IPR012340">
    <property type="entry name" value="NA-bd_OB-fold"/>
</dbReference>
<accession>A0A1F6DBE2</accession>
<dbReference type="Pfam" id="PF00625">
    <property type="entry name" value="Guanylate_kin"/>
    <property type="match status" value="1"/>
</dbReference>
<organism evidence="5 6">
    <name type="scientific">Candidatus Kaiserbacteria bacterium RIFCSPHIGHO2_02_FULL_49_16</name>
    <dbReference type="NCBI Taxonomy" id="1798490"/>
    <lineage>
        <taxon>Bacteria</taxon>
        <taxon>Candidatus Kaiseribacteriota</taxon>
    </lineage>
</organism>
<dbReference type="SUPFAM" id="SSF52540">
    <property type="entry name" value="P-loop containing nucleoside triphosphate hydrolases"/>
    <property type="match status" value="1"/>
</dbReference>
<comment type="caution">
    <text evidence="5">The sequence shown here is derived from an EMBL/GenBank/DDBJ whole genome shotgun (WGS) entry which is preliminary data.</text>
</comment>
<dbReference type="GO" id="GO:0005829">
    <property type="term" value="C:cytosol"/>
    <property type="evidence" value="ECO:0007669"/>
    <property type="project" value="TreeGrafter"/>
</dbReference>
<evidence type="ECO:0000259" key="4">
    <source>
        <dbReference type="PROSITE" id="PS50052"/>
    </source>
</evidence>
<reference evidence="5 6" key="1">
    <citation type="journal article" date="2016" name="Nat. Commun.">
        <title>Thousands of microbial genomes shed light on interconnected biogeochemical processes in an aquifer system.</title>
        <authorList>
            <person name="Anantharaman K."/>
            <person name="Brown C.T."/>
            <person name="Hug L.A."/>
            <person name="Sharon I."/>
            <person name="Castelle C.J."/>
            <person name="Probst A.J."/>
            <person name="Thomas B.C."/>
            <person name="Singh A."/>
            <person name="Wilkins M.J."/>
            <person name="Karaoz U."/>
            <person name="Brodie E.L."/>
            <person name="Williams K.H."/>
            <person name="Hubbard S.S."/>
            <person name="Banfield J.F."/>
        </authorList>
    </citation>
    <scope>NUCLEOTIDE SEQUENCE [LARGE SCALE GENOMIC DNA]</scope>
</reference>
<dbReference type="AlphaFoldDB" id="A0A1F6DBE2"/>
<dbReference type="PANTHER" id="PTHR23117">
    <property type="entry name" value="GUANYLATE KINASE-RELATED"/>
    <property type="match status" value="1"/>
</dbReference>
<dbReference type="Proteomes" id="UP000178042">
    <property type="component" value="Unassembled WGS sequence"/>
</dbReference>
<dbReference type="SUPFAM" id="SSF50249">
    <property type="entry name" value="Nucleic acid-binding proteins"/>
    <property type="match status" value="1"/>
</dbReference>
<keyword evidence="3" id="KW-0418">Kinase</keyword>